<dbReference type="AlphaFoldDB" id="A0A0F7V0X6"/>
<evidence type="ECO:0008006" key="3">
    <source>
        <dbReference type="Google" id="ProtNLM"/>
    </source>
</evidence>
<feature type="chain" id="PRO_5002523650" description="Transmembrane protein" evidence="1">
    <location>
        <begin position="24"/>
        <end position="110"/>
    </location>
</feature>
<name>A0A0F7V0X6_TOXGV</name>
<proteinExistence type="predicted"/>
<organism evidence="2">
    <name type="scientific">Toxoplasma gondii (strain ATCC 50861 / VEG)</name>
    <dbReference type="NCBI Taxonomy" id="432359"/>
    <lineage>
        <taxon>Eukaryota</taxon>
        <taxon>Sar</taxon>
        <taxon>Alveolata</taxon>
        <taxon>Apicomplexa</taxon>
        <taxon>Conoidasida</taxon>
        <taxon>Coccidia</taxon>
        <taxon>Eucoccidiorida</taxon>
        <taxon>Eimeriorina</taxon>
        <taxon>Sarcocystidae</taxon>
        <taxon>Toxoplasma</taxon>
    </lineage>
</organism>
<gene>
    <name evidence="2" type="ORF">BN1205_045820</name>
</gene>
<sequence>MYLSLMRQLRCVCSLLLIFVCLADLLIDSIWCSECGIQVVNSWDARGWVFSRLQSYRTITRWISEAQYHKLVLLPLEALTNTRDTKSFTAAPARGNPHGGIHCVRRDILP</sequence>
<protein>
    <recommendedName>
        <fullName evidence="3">Transmembrane protein</fullName>
    </recommendedName>
</protein>
<evidence type="ECO:0000256" key="1">
    <source>
        <dbReference type="SAM" id="SignalP"/>
    </source>
</evidence>
<feature type="signal peptide" evidence="1">
    <location>
        <begin position="1"/>
        <end position="23"/>
    </location>
</feature>
<evidence type="ECO:0000313" key="2">
    <source>
        <dbReference type="EMBL" id="CEL73795.1"/>
    </source>
</evidence>
<accession>A0A0F7V0X6</accession>
<keyword evidence="1" id="KW-0732">Signal</keyword>
<dbReference type="EMBL" id="LN714496">
    <property type="protein sequence ID" value="CEL73795.1"/>
    <property type="molecule type" value="Genomic_DNA"/>
</dbReference>
<reference evidence="2" key="1">
    <citation type="journal article" date="2015" name="PLoS ONE">
        <title>Comprehensive Evaluation of Toxoplasma gondii VEG and Neospora caninum LIV Genomes with Tachyzoite Stage Transcriptome and Proteome Defines Novel Transcript Features.</title>
        <authorList>
            <person name="Ramaprasad A."/>
            <person name="Mourier T."/>
            <person name="Naeem R."/>
            <person name="Malas T.B."/>
            <person name="Moussa E."/>
            <person name="Panigrahi A."/>
            <person name="Vermont S.J."/>
            <person name="Otto T.D."/>
            <person name="Wastling J."/>
            <person name="Pain A."/>
        </authorList>
    </citation>
    <scope>NUCLEOTIDE SEQUENCE</scope>
    <source>
        <strain evidence="2">VEG</strain>
    </source>
</reference>